<evidence type="ECO:0000313" key="3">
    <source>
        <dbReference type="EMBL" id="MDD1781126.1"/>
    </source>
</evidence>
<dbReference type="InterPro" id="IPR040536">
    <property type="entry name" value="ASPCH"/>
</dbReference>
<accession>A0ABT5QLE2</accession>
<evidence type="ECO:0000259" key="2">
    <source>
        <dbReference type="Pfam" id="PF18492"/>
    </source>
</evidence>
<keyword evidence="1" id="KW-0732">Signal</keyword>
<dbReference type="RefSeq" id="WP_274141448.1">
    <property type="nucleotide sequence ID" value="NZ_JAJUBB010000004.1"/>
</dbReference>
<proteinExistence type="predicted"/>
<evidence type="ECO:0000313" key="4">
    <source>
        <dbReference type="Proteomes" id="UP001149821"/>
    </source>
</evidence>
<feature type="signal peptide" evidence="1">
    <location>
        <begin position="1"/>
        <end position="19"/>
    </location>
</feature>
<sequence>MKIKTILLVSALFSAPSIADVSSPENLTFERPQGESVMVNGQAFVKQAPQPFSLKRLFGIEAAPTLYAGELLSDASGLVSYEASGLILARTDEETAKRLAKQHGLTIVSNVGGIFVFDAPASEELLALNAALQTAGLNTQLEIFSEKMKPE</sequence>
<feature type="domain" description="ASP external chaperone" evidence="2">
    <location>
        <begin position="34"/>
        <end position="150"/>
    </location>
</feature>
<protein>
    <recommendedName>
        <fullName evidence="2">ASP external chaperone domain-containing protein</fullName>
    </recommendedName>
</protein>
<dbReference type="EMBL" id="JAJUBB010000004">
    <property type="protein sequence ID" value="MDD1781126.1"/>
    <property type="molecule type" value="Genomic_DNA"/>
</dbReference>
<gene>
    <name evidence="3" type="ORF">LRP49_07900</name>
</gene>
<comment type="caution">
    <text evidence="3">The sequence shown here is derived from an EMBL/GenBank/DDBJ whole genome shotgun (WGS) entry which is preliminary data.</text>
</comment>
<dbReference type="Proteomes" id="UP001149821">
    <property type="component" value="Unassembled WGS sequence"/>
</dbReference>
<dbReference type="Pfam" id="PF18492">
    <property type="entry name" value="ORF_2_N"/>
    <property type="match status" value="1"/>
</dbReference>
<evidence type="ECO:0000256" key="1">
    <source>
        <dbReference type="SAM" id="SignalP"/>
    </source>
</evidence>
<reference evidence="3" key="1">
    <citation type="submission" date="2021-12" db="EMBL/GenBank/DDBJ databases">
        <title>Enterovibrio ZSDZ35 sp. nov. and Enterovibrio ZSDZ42 sp. nov., isolated from coastal seawater in Qingdao.</title>
        <authorList>
            <person name="Zhang P."/>
        </authorList>
    </citation>
    <scope>NUCLEOTIDE SEQUENCE</scope>
    <source>
        <strain evidence="3">ZSDZ35</strain>
    </source>
</reference>
<name>A0ABT5QLE2_9GAMM</name>
<feature type="chain" id="PRO_5046782880" description="ASP external chaperone domain-containing protein" evidence="1">
    <location>
        <begin position="20"/>
        <end position="151"/>
    </location>
</feature>
<organism evidence="3 4">
    <name type="scientific">Enterovibrio qingdaonensis</name>
    <dbReference type="NCBI Taxonomy" id="2899818"/>
    <lineage>
        <taxon>Bacteria</taxon>
        <taxon>Pseudomonadati</taxon>
        <taxon>Pseudomonadota</taxon>
        <taxon>Gammaproteobacteria</taxon>
        <taxon>Vibrionales</taxon>
        <taxon>Vibrionaceae</taxon>
        <taxon>Enterovibrio</taxon>
    </lineage>
</organism>
<keyword evidence="4" id="KW-1185">Reference proteome</keyword>